<accession>A0A223VZY2</accession>
<dbReference type="Pfam" id="PF14216">
    <property type="entry name" value="DUF4326"/>
    <property type="match status" value="1"/>
</dbReference>
<dbReference type="InterPro" id="IPR025475">
    <property type="entry name" value="DUF4326"/>
</dbReference>
<reference evidence="2 3" key="1">
    <citation type="submission" date="2017-06" db="EMBL/GenBank/DDBJ databases">
        <authorList>
            <person name="Kim H.J."/>
            <person name="Triplett B.A."/>
        </authorList>
    </citation>
    <scope>NUCLEOTIDE SEQUENCE [LARGE SCALE GENOMIC DNA]</scope>
</reference>
<name>A0A223VZY2_9CAUD</name>
<dbReference type="GeneID" id="40088282"/>
<organism evidence="2 3">
    <name type="scientific">Agrobacterium phage Atu_ph07</name>
    <dbReference type="NCBI Taxonomy" id="2024264"/>
    <lineage>
        <taxon>Viruses</taxon>
        <taxon>Duplodnaviria</taxon>
        <taxon>Heunggongvirae</taxon>
        <taxon>Uroviricota</taxon>
        <taxon>Caudoviricetes</taxon>
        <taxon>Polybotosvirus</taxon>
        <taxon>Polybotosvirus Atuph07</taxon>
    </lineage>
</organism>
<evidence type="ECO:0000313" key="2">
    <source>
        <dbReference type="EMBL" id="ASV44733.1"/>
    </source>
</evidence>
<protein>
    <recommendedName>
        <fullName evidence="1">DUF4326 domain-containing protein</fullName>
    </recommendedName>
</protein>
<feature type="domain" description="DUF4326" evidence="1">
    <location>
        <begin position="8"/>
        <end position="77"/>
    </location>
</feature>
<dbReference type="EMBL" id="MF403008">
    <property type="protein sequence ID" value="ASV44733.1"/>
    <property type="molecule type" value="Genomic_DNA"/>
</dbReference>
<proteinExistence type="predicted"/>
<dbReference type="KEGG" id="vg:40088282"/>
<evidence type="ECO:0000259" key="1">
    <source>
        <dbReference type="Pfam" id="PF14216"/>
    </source>
</evidence>
<dbReference type="Proteomes" id="UP000223025">
    <property type="component" value="Segment"/>
</dbReference>
<dbReference type="OrthoDB" id="19153at10239"/>
<dbReference type="RefSeq" id="YP_009611944.1">
    <property type="nucleotide sequence ID" value="NC_042013.1"/>
</dbReference>
<keyword evidence="3" id="KW-1185">Reference proteome</keyword>
<sequence length="82" mass="9128">MPKVHNKYHNTAPSDAIYCGRGSPYGNPYVIGKDGDRDDVCDKFEQNILPTLDVSALRGKDLICFCKPKRCHCDSIIIKANS</sequence>
<evidence type="ECO:0000313" key="3">
    <source>
        <dbReference type="Proteomes" id="UP000223025"/>
    </source>
</evidence>